<gene>
    <name evidence="2" type="ORF">BLS_007240</name>
    <name evidence="3" type="ORF">EG328_008352</name>
</gene>
<name>A0A8H3U9X2_VENIN</name>
<sequence length="260" mass="29195">MAANKNNEAIYDPTKATRFEKYIDIFATVEKSQEQAPVLIHHDFPLSLLRQYSELAKKELKEFWDVGLGGSGSKHKGWGIQLLTVGAAEISGLKAILKWILETQPVAGYPRGYNGQHDRFPEDRTPPGLLSRLYIHRATYQLDMRRQVRSRVRSAIKAQIENSTMLTAMELGDIIRLCVGDDFGLVNIALATHCRQCEGYSLNDASMGPYNTVFDTCSPEIQSQWTRHWKTAQFDRRERRRAAEAVAAGPSGSAQQSGQP</sequence>
<dbReference type="Proteomes" id="UP000447873">
    <property type="component" value="Unassembled WGS sequence"/>
</dbReference>
<dbReference type="AlphaFoldDB" id="A0A8H3U9X2"/>
<proteinExistence type="predicted"/>
<evidence type="ECO:0000313" key="5">
    <source>
        <dbReference type="Proteomes" id="UP000447873"/>
    </source>
</evidence>
<organism evidence="2 4">
    <name type="scientific">Venturia inaequalis</name>
    <name type="common">Apple scab fungus</name>
    <dbReference type="NCBI Taxonomy" id="5025"/>
    <lineage>
        <taxon>Eukaryota</taxon>
        <taxon>Fungi</taxon>
        <taxon>Dikarya</taxon>
        <taxon>Ascomycota</taxon>
        <taxon>Pezizomycotina</taxon>
        <taxon>Dothideomycetes</taxon>
        <taxon>Pleosporomycetidae</taxon>
        <taxon>Venturiales</taxon>
        <taxon>Venturiaceae</taxon>
        <taxon>Venturia</taxon>
    </lineage>
</organism>
<comment type="caution">
    <text evidence="2">The sequence shown here is derived from an EMBL/GenBank/DDBJ whole genome shotgun (WGS) entry which is preliminary data.</text>
</comment>
<evidence type="ECO:0000313" key="2">
    <source>
        <dbReference type="EMBL" id="KAE9966035.1"/>
    </source>
</evidence>
<evidence type="ECO:0000256" key="1">
    <source>
        <dbReference type="SAM" id="MobiDB-lite"/>
    </source>
</evidence>
<protein>
    <submittedName>
        <fullName evidence="2">Uncharacterized protein</fullName>
    </submittedName>
</protein>
<dbReference type="EMBL" id="WNWS01000047">
    <property type="protein sequence ID" value="KAE9984735.1"/>
    <property type="molecule type" value="Genomic_DNA"/>
</dbReference>
<feature type="region of interest" description="Disordered" evidence="1">
    <location>
        <begin position="238"/>
        <end position="260"/>
    </location>
</feature>
<dbReference type="Proteomes" id="UP000433883">
    <property type="component" value="Unassembled WGS sequence"/>
</dbReference>
<dbReference type="EMBL" id="WNWQ01000559">
    <property type="protein sequence ID" value="KAE9966035.1"/>
    <property type="molecule type" value="Genomic_DNA"/>
</dbReference>
<accession>A0A8H3U9X2</accession>
<evidence type="ECO:0000313" key="4">
    <source>
        <dbReference type="Proteomes" id="UP000433883"/>
    </source>
</evidence>
<evidence type="ECO:0000313" key="3">
    <source>
        <dbReference type="EMBL" id="KAE9984735.1"/>
    </source>
</evidence>
<reference evidence="2 4" key="1">
    <citation type="submission" date="2019-11" db="EMBL/GenBank/DDBJ databases">
        <title>Venturia inaequalis Genome Resource.</title>
        <authorList>
            <person name="Lichtner F.J."/>
        </authorList>
    </citation>
    <scope>NUCLEOTIDE SEQUENCE [LARGE SCALE GENOMIC DNA]</scope>
    <source>
        <strain evidence="3 5">120213</strain>
        <strain evidence="2">Bline_iso_100314</strain>
    </source>
</reference>